<feature type="region of interest" description="Disordered" evidence="8">
    <location>
        <begin position="1"/>
        <end position="24"/>
    </location>
</feature>
<dbReference type="SUPFAM" id="SSF161098">
    <property type="entry name" value="MetI-like"/>
    <property type="match status" value="1"/>
</dbReference>
<organism evidence="10 11">
    <name type="scientific">Comamonas terrigena</name>
    <dbReference type="NCBI Taxonomy" id="32013"/>
    <lineage>
        <taxon>Bacteria</taxon>
        <taxon>Pseudomonadati</taxon>
        <taxon>Pseudomonadota</taxon>
        <taxon>Betaproteobacteria</taxon>
        <taxon>Burkholderiales</taxon>
        <taxon>Comamonadaceae</taxon>
        <taxon>Comamonas</taxon>
    </lineage>
</organism>
<evidence type="ECO:0000313" key="10">
    <source>
        <dbReference type="EMBL" id="PEH90266.1"/>
    </source>
</evidence>
<dbReference type="STRING" id="1219032.GCA_001515545_01006"/>
<evidence type="ECO:0000256" key="6">
    <source>
        <dbReference type="ARBA" id="ARBA00023136"/>
    </source>
</evidence>
<accession>A0A2A7UYJ8</accession>
<dbReference type="PROSITE" id="PS50928">
    <property type="entry name" value="ABC_TM1"/>
    <property type="match status" value="1"/>
</dbReference>
<sequence length="288" mass="30725">MSLSSQTPLPLYLPPTAAQAPSPQPARARWIPSAGRLAAVSITSVLAVLLLWQASGSLGWVDALMLPPPTDLWHTLVELTQEGYRQTPLWQHLLTSTLRALVAFVVAILVGVPLGLSMGLSATLSATLNPFVQFLRPLPKIALVPLVIVWFGIGEGAKFFLIFIATVLSIVVGAAAAVAHISQARLRAAQTLGASRRQLFSHVVLPHALPELFTTVRLAIGIGWTSLIAAEMVAANSGLGWMVINAGSYLRTDVVMLGILLLGLIGYLFDVGLVLLQRHYAPWAGKDA</sequence>
<evidence type="ECO:0000256" key="2">
    <source>
        <dbReference type="ARBA" id="ARBA00022448"/>
    </source>
</evidence>
<dbReference type="PANTHER" id="PTHR30151:SF25">
    <property type="entry name" value="TAURINE TRANSPORT SYSTEM PERMEASE PROTEIN TAUC"/>
    <property type="match status" value="1"/>
</dbReference>
<evidence type="ECO:0000256" key="3">
    <source>
        <dbReference type="ARBA" id="ARBA00022475"/>
    </source>
</evidence>
<feature type="domain" description="ABC transmembrane type-1" evidence="9">
    <location>
        <begin position="93"/>
        <end position="277"/>
    </location>
</feature>
<feature type="transmembrane region" description="Helical" evidence="7">
    <location>
        <begin position="37"/>
        <end position="55"/>
    </location>
</feature>
<feature type="transmembrane region" description="Helical" evidence="7">
    <location>
        <begin position="134"/>
        <end position="153"/>
    </location>
</feature>
<keyword evidence="3" id="KW-1003">Cell membrane</keyword>
<dbReference type="EMBL" id="PDEA01000001">
    <property type="protein sequence ID" value="PEH90266.1"/>
    <property type="molecule type" value="Genomic_DNA"/>
</dbReference>
<evidence type="ECO:0000256" key="5">
    <source>
        <dbReference type="ARBA" id="ARBA00022989"/>
    </source>
</evidence>
<dbReference type="GO" id="GO:0005886">
    <property type="term" value="C:plasma membrane"/>
    <property type="evidence" value="ECO:0007669"/>
    <property type="project" value="UniProtKB-SubCell"/>
</dbReference>
<dbReference type="InterPro" id="IPR035906">
    <property type="entry name" value="MetI-like_sf"/>
</dbReference>
<keyword evidence="11" id="KW-1185">Reference proteome</keyword>
<dbReference type="AlphaFoldDB" id="A0A2A7UYJ8"/>
<name>A0A2A7UYJ8_COMTR</name>
<reference evidence="11" key="1">
    <citation type="submission" date="2017-09" db="EMBL/GenBank/DDBJ databases">
        <title>FDA dAtabase for Regulatory Grade micrObial Sequences (FDA-ARGOS): Supporting development and validation of Infectious Disease Dx tests.</title>
        <authorList>
            <person name="Minogue T."/>
            <person name="Wolcott M."/>
            <person name="Wasieloski L."/>
            <person name="Aguilar W."/>
            <person name="Moore D."/>
            <person name="Tallon L."/>
            <person name="Sadzewicz L."/>
            <person name="Ott S."/>
            <person name="Zhao X."/>
            <person name="Nagaraj S."/>
            <person name="Vavikolanu K."/>
            <person name="Aluvathingal J."/>
            <person name="Nadendla S."/>
            <person name="Sichtig H."/>
        </authorList>
    </citation>
    <scope>NUCLEOTIDE SEQUENCE [LARGE SCALE GENOMIC DNA]</scope>
    <source>
        <strain evidence="11">FDAARGOS_394</strain>
    </source>
</reference>
<dbReference type="GeneID" id="80802567"/>
<evidence type="ECO:0000256" key="1">
    <source>
        <dbReference type="ARBA" id="ARBA00004651"/>
    </source>
</evidence>
<dbReference type="PANTHER" id="PTHR30151">
    <property type="entry name" value="ALKANE SULFONATE ABC TRANSPORTER-RELATED, MEMBRANE SUBUNIT"/>
    <property type="match status" value="1"/>
</dbReference>
<dbReference type="InterPro" id="IPR000515">
    <property type="entry name" value="MetI-like"/>
</dbReference>
<dbReference type="Pfam" id="PF00528">
    <property type="entry name" value="BPD_transp_1"/>
    <property type="match status" value="1"/>
</dbReference>
<dbReference type="Gene3D" id="1.10.3720.10">
    <property type="entry name" value="MetI-like"/>
    <property type="match status" value="1"/>
</dbReference>
<keyword evidence="5 7" id="KW-1133">Transmembrane helix</keyword>
<comment type="similarity">
    <text evidence="7">Belongs to the binding-protein-dependent transport system permease family.</text>
</comment>
<proteinExistence type="inferred from homology"/>
<gene>
    <name evidence="10" type="ORF">CRM82_18235</name>
</gene>
<dbReference type="CDD" id="cd06261">
    <property type="entry name" value="TM_PBP2"/>
    <property type="match status" value="1"/>
</dbReference>
<feature type="transmembrane region" description="Helical" evidence="7">
    <location>
        <begin position="218"/>
        <end position="242"/>
    </location>
</feature>
<dbReference type="RefSeq" id="WP_083520304.1">
    <property type="nucleotide sequence ID" value="NZ_PDEA01000001.1"/>
</dbReference>
<dbReference type="GO" id="GO:0010438">
    <property type="term" value="P:cellular response to sulfur starvation"/>
    <property type="evidence" value="ECO:0007669"/>
    <property type="project" value="TreeGrafter"/>
</dbReference>
<evidence type="ECO:0000313" key="11">
    <source>
        <dbReference type="Proteomes" id="UP000220246"/>
    </source>
</evidence>
<feature type="transmembrane region" description="Helical" evidence="7">
    <location>
        <begin position="159"/>
        <end position="181"/>
    </location>
</feature>
<feature type="transmembrane region" description="Helical" evidence="7">
    <location>
        <begin position="254"/>
        <end position="276"/>
    </location>
</feature>
<keyword evidence="2 7" id="KW-0813">Transport</keyword>
<keyword evidence="6 7" id="KW-0472">Membrane</keyword>
<keyword evidence="4 7" id="KW-0812">Transmembrane</keyword>
<evidence type="ECO:0000256" key="8">
    <source>
        <dbReference type="SAM" id="MobiDB-lite"/>
    </source>
</evidence>
<dbReference type="GO" id="GO:0042918">
    <property type="term" value="P:alkanesulfonate transmembrane transport"/>
    <property type="evidence" value="ECO:0007669"/>
    <property type="project" value="UniProtKB-ARBA"/>
</dbReference>
<feature type="transmembrane region" description="Helical" evidence="7">
    <location>
        <begin position="100"/>
        <end position="122"/>
    </location>
</feature>
<dbReference type="Proteomes" id="UP000220246">
    <property type="component" value="Unassembled WGS sequence"/>
</dbReference>
<comment type="subcellular location">
    <subcellularLocation>
        <location evidence="1 7">Cell membrane</location>
        <topology evidence="1 7">Multi-pass membrane protein</topology>
    </subcellularLocation>
</comment>
<dbReference type="OrthoDB" id="8138334at2"/>
<evidence type="ECO:0000256" key="4">
    <source>
        <dbReference type="ARBA" id="ARBA00022692"/>
    </source>
</evidence>
<protein>
    <submittedName>
        <fullName evidence="10">ABC transporter permease</fullName>
    </submittedName>
</protein>
<evidence type="ECO:0000256" key="7">
    <source>
        <dbReference type="RuleBase" id="RU363032"/>
    </source>
</evidence>
<dbReference type="FunFam" id="1.10.3720.10:FF:000003">
    <property type="entry name" value="Aliphatic sulfonate ABC transporter permease"/>
    <property type="match status" value="1"/>
</dbReference>
<evidence type="ECO:0000259" key="9">
    <source>
        <dbReference type="PROSITE" id="PS50928"/>
    </source>
</evidence>
<comment type="caution">
    <text evidence="10">The sequence shown here is derived from an EMBL/GenBank/DDBJ whole genome shotgun (WGS) entry which is preliminary data.</text>
</comment>